<feature type="domain" description="Mur ligase C-terminal" evidence="13">
    <location>
        <begin position="316"/>
        <end position="437"/>
    </location>
</feature>
<dbReference type="NCBIfam" id="TIGR01143">
    <property type="entry name" value="murF"/>
    <property type="match status" value="1"/>
</dbReference>
<evidence type="ECO:0000256" key="9">
    <source>
        <dbReference type="ARBA" id="ARBA00023316"/>
    </source>
</evidence>
<dbReference type="STRING" id="1088869.GMO_14170"/>
<accession>G6XIK7</accession>
<comment type="caution">
    <text evidence="15">The sequence shown here is derived from an EMBL/GenBank/DDBJ whole genome shotgun (WGS) entry which is preliminary data.</text>
</comment>
<dbReference type="PANTHER" id="PTHR43024:SF1">
    <property type="entry name" value="UDP-N-ACETYLMURAMOYL-TRIPEPTIDE--D-ALANYL-D-ALANINE LIGASE"/>
    <property type="match status" value="1"/>
</dbReference>
<evidence type="ECO:0000256" key="2">
    <source>
        <dbReference type="ARBA" id="ARBA00022598"/>
    </source>
</evidence>
<proteinExistence type="inferred from homology"/>
<dbReference type="GO" id="GO:0009252">
    <property type="term" value="P:peptidoglycan biosynthetic process"/>
    <property type="evidence" value="ECO:0007669"/>
    <property type="project" value="UniProtKB-UniRule"/>
</dbReference>
<evidence type="ECO:0000256" key="8">
    <source>
        <dbReference type="ARBA" id="ARBA00023306"/>
    </source>
</evidence>
<dbReference type="GO" id="GO:0051301">
    <property type="term" value="P:cell division"/>
    <property type="evidence" value="ECO:0007669"/>
    <property type="project" value="UniProtKB-KW"/>
</dbReference>
<evidence type="ECO:0000256" key="6">
    <source>
        <dbReference type="ARBA" id="ARBA00022960"/>
    </source>
</evidence>
<dbReference type="PATRIC" id="fig|1088869.3.peg.1419"/>
<dbReference type="HAMAP" id="MF_02019">
    <property type="entry name" value="MurF"/>
    <property type="match status" value="1"/>
</dbReference>
<dbReference type="GO" id="GO:0008766">
    <property type="term" value="F:UDP-N-acetylmuramoylalanyl-D-glutamyl-2,6-diaminopimelate-D-alanyl-D-alanine ligase activity"/>
    <property type="evidence" value="ECO:0007669"/>
    <property type="project" value="RHEA"/>
</dbReference>
<sequence length="457" mass="47955">MTALWTTADLRHATNGRLDADVTVTGLSIDTRTLQPGDLFIALAGENSDGHAHVRQALEKGASCVMVHTPQEPHDPRLLVVSDTMKGLVDLGQYARNRFRGKVVAITGSVGKTTTKDMLRVALSAIEPTHAAVASYNNHWGVPLTLARLPQDAAFCISEIGMNHSGEIAPLAAQVRPDVAIITTIGTAHLGHMGSVEAIAEEKATLLNALAPDGTAIVPDDATGDAFFTAALPEHARLWRAGFSHDATLRITDARYEAEGSHFTLHTPTATQDVHLIAPGRHLVRNAALALGAVTALNQPLNAAVAALATFIPGAGRGQIRTILDNVRLLDESYNASTTSVRASLETLALLPAQRRVAALGDIRELGAFADAEHRGLADAVCAAGAVTFCCGPHMRALHDALPPALQGGYAPDARSLAPLLCDALRPGDLLLVKGSFGSRMRDVIAALDNASNPVSA</sequence>
<dbReference type="UniPathway" id="UPA00219"/>
<comment type="catalytic activity">
    <reaction evidence="10 11">
        <text>D-alanyl-D-alanine + UDP-N-acetyl-alpha-D-muramoyl-L-alanyl-gamma-D-glutamyl-meso-2,6-diaminopimelate + ATP = UDP-N-acetyl-alpha-D-muramoyl-L-alanyl-gamma-D-glutamyl-meso-2,6-diaminopimeloyl-D-alanyl-D-alanine + ADP + phosphate + H(+)</text>
        <dbReference type="Rhea" id="RHEA:28374"/>
        <dbReference type="ChEBI" id="CHEBI:15378"/>
        <dbReference type="ChEBI" id="CHEBI:30616"/>
        <dbReference type="ChEBI" id="CHEBI:43474"/>
        <dbReference type="ChEBI" id="CHEBI:57822"/>
        <dbReference type="ChEBI" id="CHEBI:61386"/>
        <dbReference type="ChEBI" id="CHEBI:83905"/>
        <dbReference type="ChEBI" id="CHEBI:456216"/>
        <dbReference type="EC" id="6.3.2.10"/>
    </reaction>
</comment>
<dbReference type="Proteomes" id="UP000004949">
    <property type="component" value="Unassembled WGS sequence"/>
</dbReference>
<evidence type="ECO:0000256" key="3">
    <source>
        <dbReference type="ARBA" id="ARBA00022618"/>
    </source>
</evidence>
<dbReference type="eggNOG" id="COG0770">
    <property type="taxonomic scope" value="Bacteria"/>
</dbReference>
<dbReference type="RefSeq" id="WP_008851564.1">
    <property type="nucleotide sequence ID" value="NZ_AGQV01000002.1"/>
</dbReference>
<evidence type="ECO:0000313" key="15">
    <source>
        <dbReference type="EMBL" id="EHH68647.1"/>
    </source>
</evidence>
<dbReference type="InterPro" id="IPR004101">
    <property type="entry name" value="Mur_ligase_C"/>
</dbReference>
<evidence type="ECO:0000259" key="14">
    <source>
        <dbReference type="Pfam" id="PF08245"/>
    </source>
</evidence>
<dbReference type="SUPFAM" id="SSF53623">
    <property type="entry name" value="MurD-like peptide ligases, catalytic domain"/>
    <property type="match status" value="1"/>
</dbReference>
<gene>
    <name evidence="10" type="primary">murF</name>
    <name evidence="15" type="ORF">GMO_14170</name>
</gene>
<dbReference type="Gene3D" id="3.90.190.20">
    <property type="entry name" value="Mur ligase, C-terminal domain"/>
    <property type="match status" value="1"/>
</dbReference>
<dbReference type="SUPFAM" id="SSF53244">
    <property type="entry name" value="MurD-like peptide ligases, peptide-binding domain"/>
    <property type="match status" value="1"/>
</dbReference>
<organism evidence="15 16">
    <name type="scientific">Gluconobacter morbifer G707</name>
    <dbReference type="NCBI Taxonomy" id="1088869"/>
    <lineage>
        <taxon>Bacteria</taxon>
        <taxon>Pseudomonadati</taxon>
        <taxon>Pseudomonadota</taxon>
        <taxon>Alphaproteobacteria</taxon>
        <taxon>Acetobacterales</taxon>
        <taxon>Acetobacteraceae</taxon>
        <taxon>Gluconobacter</taxon>
    </lineage>
</organism>
<keyword evidence="1 10" id="KW-0963">Cytoplasm</keyword>
<comment type="function">
    <text evidence="10 11">Involved in cell wall formation. Catalyzes the final step in the synthesis of UDP-N-acetylmuramoyl-pentapeptide, the precursor of murein.</text>
</comment>
<dbReference type="InterPro" id="IPR036565">
    <property type="entry name" value="Mur-like_cat_sf"/>
</dbReference>
<protein>
    <recommendedName>
        <fullName evidence="10 11">UDP-N-acetylmuramoyl-tripeptide--D-alanyl-D-alanine ligase</fullName>
        <ecNumber evidence="10 11">6.3.2.10</ecNumber>
    </recommendedName>
    <alternativeName>
        <fullName evidence="10">D-alanyl-D-alanine-adding enzyme</fullName>
    </alternativeName>
</protein>
<evidence type="ECO:0000313" key="16">
    <source>
        <dbReference type="Proteomes" id="UP000004949"/>
    </source>
</evidence>
<feature type="domain" description="Mur ligase central" evidence="14">
    <location>
        <begin position="106"/>
        <end position="293"/>
    </location>
</feature>
<comment type="subcellular location">
    <subcellularLocation>
        <location evidence="10 11">Cytoplasm</location>
    </subcellularLocation>
</comment>
<keyword evidence="9 10" id="KW-0961">Cell wall biogenesis/degradation</keyword>
<dbReference type="GO" id="GO:0008360">
    <property type="term" value="P:regulation of cell shape"/>
    <property type="evidence" value="ECO:0007669"/>
    <property type="project" value="UniProtKB-KW"/>
</dbReference>
<comment type="pathway">
    <text evidence="10 11">Cell wall biogenesis; peptidoglycan biosynthesis.</text>
</comment>
<keyword evidence="6 10" id="KW-0133">Cell shape</keyword>
<keyword evidence="3 10" id="KW-0132">Cell division</keyword>
<dbReference type="Gene3D" id="3.40.1390.10">
    <property type="entry name" value="MurE/MurF, N-terminal domain"/>
    <property type="match status" value="1"/>
</dbReference>
<dbReference type="AlphaFoldDB" id="G6XIK7"/>
<feature type="binding site" evidence="10">
    <location>
        <begin position="108"/>
        <end position="114"/>
    </location>
    <ligand>
        <name>ATP</name>
        <dbReference type="ChEBI" id="CHEBI:30616"/>
    </ligand>
</feature>
<dbReference type="GO" id="GO:0071555">
    <property type="term" value="P:cell wall organization"/>
    <property type="evidence" value="ECO:0007669"/>
    <property type="project" value="UniProtKB-KW"/>
</dbReference>
<comment type="similarity">
    <text evidence="10">Belongs to the MurCDEF family. MurF subfamily.</text>
</comment>
<dbReference type="EC" id="6.3.2.10" evidence="10 11"/>
<dbReference type="Pfam" id="PF02875">
    <property type="entry name" value="Mur_ligase_C"/>
    <property type="match status" value="1"/>
</dbReference>
<evidence type="ECO:0000256" key="5">
    <source>
        <dbReference type="ARBA" id="ARBA00022840"/>
    </source>
</evidence>
<evidence type="ECO:0000256" key="4">
    <source>
        <dbReference type="ARBA" id="ARBA00022741"/>
    </source>
</evidence>
<dbReference type="PANTHER" id="PTHR43024">
    <property type="entry name" value="UDP-N-ACETYLMURAMOYL-TRIPEPTIDE--D-ALANYL-D-ALANINE LIGASE"/>
    <property type="match status" value="1"/>
</dbReference>
<evidence type="ECO:0000256" key="11">
    <source>
        <dbReference type="RuleBase" id="RU004136"/>
    </source>
</evidence>
<keyword evidence="16" id="KW-1185">Reference proteome</keyword>
<dbReference type="GO" id="GO:0005524">
    <property type="term" value="F:ATP binding"/>
    <property type="evidence" value="ECO:0007669"/>
    <property type="project" value="UniProtKB-UniRule"/>
</dbReference>
<dbReference type="InterPro" id="IPR051046">
    <property type="entry name" value="MurCDEF_CellWall_CoF430Synth"/>
</dbReference>
<dbReference type="Gene3D" id="3.40.1190.10">
    <property type="entry name" value="Mur-like, catalytic domain"/>
    <property type="match status" value="1"/>
</dbReference>
<evidence type="ECO:0000256" key="7">
    <source>
        <dbReference type="ARBA" id="ARBA00022984"/>
    </source>
</evidence>
<dbReference type="InterPro" id="IPR013221">
    <property type="entry name" value="Mur_ligase_cen"/>
</dbReference>
<keyword evidence="5 10" id="KW-0067">ATP-binding</keyword>
<evidence type="ECO:0000256" key="10">
    <source>
        <dbReference type="HAMAP-Rule" id="MF_02019"/>
    </source>
</evidence>
<keyword evidence="2 10" id="KW-0436">Ligase</keyword>
<dbReference type="InterPro" id="IPR036615">
    <property type="entry name" value="Mur_ligase_C_dom_sf"/>
</dbReference>
<dbReference type="InterPro" id="IPR000713">
    <property type="entry name" value="Mur_ligase_N"/>
</dbReference>
<evidence type="ECO:0000259" key="13">
    <source>
        <dbReference type="Pfam" id="PF02875"/>
    </source>
</evidence>
<dbReference type="InterPro" id="IPR035911">
    <property type="entry name" value="MurE/MurF_N"/>
</dbReference>
<keyword evidence="8 10" id="KW-0131">Cell cycle</keyword>
<name>G6XIK7_9PROT</name>
<keyword evidence="4 10" id="KW-0547">Nucleotide-binding</keyword>
<dbReference type="OrthoDB" id="9800958at2"/>
<dbReference type="GO" id="GO:0005737">
    <property type="term" value="C:cytoplasm"/>
    <property type="evidence" value="ECO:0007669"/>
    <property type="project" value="UniProtKB-SubCell"/>
</dbReference>
<dbReference type="Pfam" id="PF08245">
    <property type="entry name" value="Mur_ligase_M"/>
    <property type="match status" value="1"/>
</dbReference>
<dbReference type="EMBL" id="AGQV01000002">
    <property type="protein sequence ID" value="EHH68647.1"/>
    <property type="molecule type" value="Genomic_DNA"/>
</dbReference>
<dbReference type="InterPro" id="IPR005863">
    <property type="entry name" value="UDP-N-AcMur_synth"/>
</dbReference>
<evidence type="ECO:0000256" key="1">
    <source>
        <dbReference type="ARBA" id="ARBA00022490"/>
    </source>
</evidence>
<keyword evidence="7 10" id="KW-0573">Peptidoglycan synthesis</keyword>
<reference evidence="15 16" key="1">
    <citation type="submission" date="2011-10" db="EMBL/GenBank/DDBJ databases">
        <title>Genome sequence of Gluconobacter morbifer G707, isolated from Drosophila gut.</title>
        <authorList>
            <person name="Lee W.-J."/>
            <person name="Kim E.-K."/>
        </authorList>
    </citation>
    <scope>NUCLEOTIDE SEQUENCE [LARGE SCALE GENOMIC DNA]</scope>
    <source>
        <strain evidence="15 16">G707</strain>
    </source>
</reference>
<dbReference type="SUPFAM" id="SSF63418">
    <property type="entry name" value="MurE/MurF N-terminal domain"/>
    <property type="match status" value="1"/>
</dbReference>
<dbReference type="GO" id="GO:0047480">
    <property type="term" value="F:UDP-N-acetylmuramoyl-tripeptide-D-alanyl-D-alanine ligase activity"/>
    <property type="evidence" value="ECO:0007669"/>
    <property type="project" value="UniProtKB-UniRule"/>
</dbReference>
<evidence type="ECO:0000259" key="12">
    <source>
        <dbReference type="Pfam" id="PF01225"/>
    </source>
</evidence>
<feature type="domain" description="Mur ligase N-terminal catalytic" evidence="12">
    <location>
        <begin position="24"/>
        <end position="72"/>
    </location>
</feature>
<dbReference type="Pfam" id="PF01225">
    <property type="entry name" value="Mur_ligase"/>
    <property type="match status" value="1"/>
</dbReference>